<organism evidence="2 3">
    <name type="scientific">Euroglyphus maynei</name>
    <name type="common">Mayne's house dust mite</name>
    <dbReference type="NCBI Taxonomy" id="6958"/>
    <lineage>
        <taxon>Eukaryota</taxon>
        <taxon>Metazoa</taxon>
        <taxon>Ecdysozoa</taxon>
        <taxon>Arthropoda</taxon>
        <taxon>Chelicerata</taxon>
        <taxon>Arachnida</taxon>
        <taxon>Acari</taxon>
        <taxon>Acariformes</taxon>
        <taxon>Sarcoptiformes</taxon>
        <taxon>Astigmata</taxon>
        <taxon>Psoroptidia</taxon>
        <taxon>Analgoidea</taxon>
        <taxon>Pyroglyphidae</taxon>
        <taxon>Pyroglyphinae</taxon>
        <taxon>Euroglyphus</taxon>
    </lineage>
</organism>
<sequence length="53" mass="6145">MHDGMSDEDLKRQATEHREKVAATMERLEINERNDLISQARLHGFFASQSSQE</sequence>
<dbReference type="Proteomes" id="UP000194236">
    <property type="component" value="Unassembled WGS sequence"/>
</dbReference>
<dbReference type="EMBL" id="MUJZ01059947">
    <property type="protein sequence ID" value="OTF71637.1"/>
    <property type="molecule type" value="Genomic_DNA"/>
</dbReference>
<keyword evidence="3" id="KW-1185">Reference proteome</keyword>
<gene>
    <name evidence="2" type="ORF">BLA29_015371</name>
</gene>
<evidence type="ECO:0000313" key="3">
    <source>
        <dbReference type="Proteomes" id="UP000194236"/>
    </source>
</evidence>
<name>A0A1Y3AUG5_EURMA</name>
<reference evidence="2 3" key="1">
    <citation type="submission" date="2017-03" db="EMBL/GenBank/DDBJ databases">
        <title>Genome Survey of Euroglyphus maynei.</title>
        <authorList>
            <person name="Arlian L.G."/>
            <person name="Morgan M.S."/>
            <person name="Rider S.D."/>
        </authorList>
    </citation>
    <scope>NUCLEOTIDE SEQUENCE [LARGE SCALE GENOMIC DNA]</scope>
    <source>
        <strain evidence="2">Arlian Lab</strain>
        <tissue evidence="2">Whole body</tissue>
    </source>
</reference>
<proteinExistence type="predicted"/>
<dbReference type="AlphaFoldDB" id="A0A1Y3AUG5"/>
<comment type="caution">
    <text evidence="2">The sequence shown here is derived from an EMBL/GenBank/DDBJ whole genome shotgun (WGS) entry which is preliminary data.</text>
</comment>
<accession>A0A1Y3AUG5</accession>
<feature type="region of interest" description="Disordered" evidence="1">
    <location>
        <begin position="1"/>
        <end position="23"/>
    </location>
</feature>
<evidence type="ECO:0000313" key="2">
    <source>
        <dbReference type="EMBL" id="OTF71637.1"/>
    </source>
</evidence>
<evidence type="ECO:0000256" key="1">
    <source>
        <dbReference type="SAM" id="MobiDB-lite"/>
    </source>
</evidence>
<protein>
    <submittedName>
        <fullName evidence="2">Uncharacterized protein</fullName>
    </submittedName>
</protein>